<feature type="region of interest" description="Disordered" evidence="1">
    <location>
        <begin position="1"/>
        <end position="38"/>
    </location>
</feature>
<accession>A0A9W7ALW2</accession>
<evidence type="ECO:0000259" key="3">
    <source>
        <dbReference type="Pfam" id="PF14257"/>
    </source>
</evidence>
<keyword evidence="2" id="KW-0812">Transmembrane</keyword>
<evidence type="ECO:0000256" key="2">
    <source>
        <dbReference type="SAM" id="Phobius"/>
    </source>
</evidence>
<dbReference type="OrthoDB" id="198611at2759"/>
<evidence type="ECO:0000313" key="5">
    <source>
        <dbReference type="Proteomes" id="UP001165082"/>
    </source>
</evidence>
<gene>
    <name evidence="4" type="ORF">TrRE_jg11730</name>
</gene>
<dbReference type="EMBL" id="BRXZ01001417">
    <property type="protein sequence ID" value="GMH70704.1"/>
    <property type="molecule type" value="Genomic_DNA"/>
</dbReference>
<sequence length="345" mass="37575">MMAAPVMDESVPMMAKGASSKRMNAGGPPPPSSPGVVNLGQEFLQDLDSNLREDASNPSFKKMLMRDGSLAMSTGFNSPATSSLPSNVKMIPSHTSFSSLAENVRVEVSQISGAYIENERASSYEHYVNEPLSRKGRGGGGGGRRSSEDRLVRLSNLAMTVKIPSESYDDFMQKIAGMSNKVENGVQITDQSSNVQDVTNSYIDVVSRISVLESSEKALRRLMEAASSTRDVLDVEKQLRNVINDKERQVKQKAYYETGVSLSTVRITLNERPPITFDDPVDNTRWDPTKTVTKALNSLESGLVYLLDALIYTIVWAVPVLGALWVGKMAWEKARKGGGGTGSLL</sequence>
<name>A0A9W7ALW2_9STRA</name>
<organism evidence="4 5">
    <name type="scientific">Triparma retinervis</name>
    <dbReference type="NCBI Taxonomy" id="2557542"/>
    <lineage>
        <taxon>Eukaryota</taxon>
        <taxon>Sar</taxon>
        <taxon>Stramenopiles</taxon>
        <taxon>Ochrophyta</taxon>
        <taxon>Bolidophyceae</taxon>
        <taxon>Parmales</taxon>
        <taxon>Triparmaceae</taxon>
        <taxon>Triparma</taxon>
    </lineage>
</organism>
<dbReference type="Proteomes" id="UP001165082">
    <property type="component" value="Unassembled WGS sequence"/>
</dbReference>
<keyword evidence="2" id="KW-0472">Membrane</keyword>
<dbReference type="Pfam" id="PF14257">
    <property type="entry name" value="DUF4349"/>
    <property type="match status" value="1"/>
</dbReference>
<protein>
    <recommendedName>
        <fullName evidence="3">DUF4349 domain-containing protein</fullName>
    </recommendedName>
</protein>
<proteinExistence type="predicted"/>
<keyword evidence="2" id="KW-1133">Transmembrane helix</keyword>
<evidence type="ECO:0000256" key="1">
    <source>
        <dbReference type="SAM" id="MobiDB-lite"/>
    </source>
</evidence>
<feature type="domain" description="DUF4349" evidence="3">
    <location>
        <begin position="156"/>
        <end position="327"/>
    </location>
</feature>
<keyword evidence="5" id="KW-1185">Reference proteome</keyword>
<comment type="caution">
    <text evidence="4">The sequence shown here is derived from an EMBL/GenBank/DDBJ whole genome shotgun (WGS) entry which is preliminary data.</text>
</comment>
<feature type="transmembrane region" description="Helical" evidence="2">
    <location>
        <begin position="303"/>
        <end position="326"/>
    </location>
</feature>
<evidence type="ECO:0000313" key="4">
    <source>
        <dbReference type="EMBL" id="GMH70704.1"/>
    </source>
</evidence>
<reference evidence="4" key="1">
    <citation type="submission" date="2022-07" db="EMBL/GenBank/DDBJ databases">
        <title>Genome analysis of Parmales, a sister group of diatoms, reveals the evolutionary specialization of diatoms from phago-mixotrophs to photoautotrophs.</title>
        <authorList>
            <person name="Ban H."/>
            <person name="Sato S."/>
            <person name="Yoshikawa S."/>
            <person name="Kazumasa Y."/>
            <person name="Nakamura Y."/>
            <person name="Ichinomiya M."/>
            <person name="Saitoh K."/>
            <person name="Sato N."/>
            <person name="Blanc-Mathieu R."/>
            <person name="Endo H."/>
            <person name="Kuwata A."/>
            <person name="Ogata H."/>
        </authorList>
    </citation>
    <scope>NUCLEOTIDE SEQUENCE</scope>
</reference>
<dbReference type="AlphaFoldDB" id="A0A9W7ALW2"/>
<dbReference type="InterPro" id="IPR025645">
    <property type="entry name" value="DUF4349"/>
</dbReference>
<feature type="region of interest" description="Disordered" evidence="1">
    <location>
        <begin position="128"/>
        <end position="149"/>
    </location>
</feature>